<feature type="compositionally biased region" description="Acidic residues" evidence="1">
    <location>
        <begin position="259"/>
        <end position="271"/>
    </location>
</feature>
<gene>
    <name evidence="2" type="ORF">PR048_005005</name>
</gene>
<dbReference type="Proteomes" id="UP001159363">
    <property type="component" value="Chromosome 2"/>
</dbReference>
<evidence type="ECO:0000313" key="2">
    <source>
        <dbReference type="EMBL" id="KAJ8892425.1"/>
    </source>
</evidence>
<keyword evidence="3" id="KW-1185">Reference proteome</keyword>
<name>A0ABQ9I6Z8_9NEOP</name>
<reference evidence="2 3" key="1">
    <citation type="submission" date="2023-02" db="EMBL/GenBank/DDBJ databases">
        <title>LHISI_Scaffold_Assembly.</title>
        <authorList>
            <person name="Stuart O.P."/>
            <person name="Cleave R."/>
            <person name="Magrath M.J.L."/>
            <person name="Mikheyev A.S."/>
        </authorList>
    </citation>
    <scope>NUCLEOTIDE SEQUENCE [LARGE SCALE GENOMIC DNA]</scope>
    <source>
        <strain evidence="2">Daus_M_001</strain>
        <tissue evidence="2">Leg muscle</tissue>
    </source>
</reference>
<feature type="region of interest" description="Disordered" evidence="1">
    <location>
        <begin position="256"/>
        <end position="277"/>
    </location>
</feature>
<organism evidence="2 3">
    <name type="scientific">Dryococelus australis</name>
    <dbReference type="NCBI Taxonomy" id="614101"/>
    <lineage>
        <taxon>Eukaryota</taxon>
        <taxon>Metazoa</taxon>
        <taxon>Ecdysozoa</taxon>
        <taxon>Arthropoda</taxon>
        <taxon>Hexapoda</taxon>
        <taxon>Insecta</taxon>
        <taxon>Pterygota</taxon>
        <taxon>Neoptera</taxon>
        <taxon>Polyneoptera</taxon>
        <taxon>Phasmatodea</taxon>
        <taxon>Verophasmatodea</taxon>
        <taxon>Anareolatae</taxon>
        <taxon>Phasmatidae</taxon>
        <taxon>Eurycanthinae</taxon>
        <taxon>Dryococelus</taxon>
    </lineage>
</organism>
<feature type="region of interest" description="Disordered" evidence="1">
    <location>
        <begin position="135"/>
        <end position="175"/>
    </location>
</feature>
<evidence type="ECO:0000313" key="3">
    <source>
        <dbReference type="Proteomes" id="UP001159363"/>
    </source>
</evidence>
<accession>A0ABQ9I6Z8</accession>
<sequence>MQTGNIWTDAKNCENGSGYLEEIISGLEEENIKVSGILFRKICENAKNQIKLFQDCEASRALAAAGGLCRAEEGGGERNNFEFVSPSIANRIRLERSSQKQSSDTHKTPYDRVKRCRECKINIKASEREQLGAQCWQHGSPPTPPSGHRGSVSAKTDPKATGPMTYENPPRKGGREGREVEACVWLGKGINWARKQKRTVAKQRRKNNCYETAGSPRNPFGVLFVQQILDEVIDDDTAVGDPSEEVDCAVGIMPKEVDSDTAEGDTSEEVDRDITASDPSEDVAGIASVILQEFDASTGTGFDSEPAIFVIIIFYKYFQQLRRRIFHVSCCQTKPDY</sequence>
<evidence type="ECO:0000256" key="1">
    <source>
        <dbReference type="SAM" id="MobiDB-lite"/>
    </source>
</evidence>
<proteinExistence type="predicted"/>
<comment type="caution">
    <text evidence="2">The sequence shown here is derived from an EMBL/GenBank/DDBJ whole genome shotgun (WGS) entry which is preliminary data.</text>
</comment>
<dbReference type="EMBL" id="JARBHB010000002">
    <property type="protein sequence ID" value="KAJ8892425.1"/>
    <property type="molecule type" value="Genomic_DNA"/>
</dbReference>
<protein>
    <submittedName>
        <fullName evidence="2">Uncharacterized protein</fullName>
    </submittedName>
</protein>